<comment type="caution">
    <text evidence="1">The sequence shown here is derived from an EMBL/GenBank/DDBJ whole genome shotgun (WGS) entry which is preliminary data.</text>
</comment>
<organism evidence="1 2">
    <name type="scientific">Caldifermentibacillus hisashii</name>
    <dbReference type="NCBI Taxonomy" id="996558"/>
    <lineage>
        <taxon>Bacteria</taxon>
        <taxon>Bacillati</taxon>
        <taxon>Bacillota</taxon>
        <taxon>Bacilli</taxon>
        <taxon>Bacillales</taxon>
        <taxon>Bacillaceae</taxon>
        <taxon>Caldifermentibacillus</taxon>
    </lineage>
</organism>
<reference evidence="1 2" key="1">
    <citation type="submission" date="2024-03" db="EMBL/GenBank/DDBJ databases">
        <title>Bacilli Hybrid Assemblies.</title>
        <authorList>
            <person name="Kovac J."/>
        </authorList>
    </citation>
    <scope>NUCLEOTIDE SEQUENCE [LARGE SCALE GENOMIC DNA]</scope>
    <source>
        <strain evidence="1 2">FSL M8-0022</strain>
    </source>
</reference>
<evidence type="ECO:0008006" key="3">
    <source>
        <dbReference type="Google" id="ProtNLM"/>
    </source>
</evidence>
<gene>
    <name evidence="1" type="ORF">NST17_20780</name>
</gene>
<dbReference type="Proteomes" id="UP001459714">
    <property type="component" value="Unassembled WGS sequence"/>
</dbReference>
<sequence>MKIVNLTPHSLNILVDGKDIVIPPSGTVARAATVRKQIGSITIDGVDIPINKTVFGDIDGLPAPADDTIYVVSMLVAQAVPDRDDVFIVDDAVRDDQGRIIGAKALAHV</sequence>
<proteinExistence type="predicted"/>
<protein>
    <recommendedName>
        <fullName evidence="3">Phage tail protein</fullName>
    </recommendedName>
</protein>
<accession>A0ABU9K3C6</accession>
<name>A0ABU9K3C6_9BACI</name>
<evidence type="ECO:0000313" key="1">
    <source>
        <dbReference type="EMBL" id="MEL3959591.1"/>
    </source>
</evidence>
<evidence type="ECO:0000313" key="2">
    <source>
        <dbReference type="Proteomes" id="UP001459714"/>
    </source>
</evidence>
<keyword evidence="2" id="KW-1185">Reference proteome</keyword>
<dbReference type="RefSeq" id="WP_328187584.1">
    <property type="nucleotide sequence ID" value="NZ_JAROAQ010000021.1"/>
</dbReference>
<dbReference type="EMBL" id="JBBYAK010000003">
    <property type="protein sequence ID" value="MEL3959591.1"/>
    <property type="molecule type" value="Genomic_DNA"/>
</dbReference>